<proteinExistence type="predicted"/>
<feature type="disulfide bond" evidence="2">
    <location>
        <begin position="134"/>
        <end position="146"/>
    </location>
</feature>
<feature type="disulfide bond" evidence="2">
    <location>
        <begin position="52"/>
        <end position="70"/>
    </location>
</feature>
<gene>
    <name evidence="9" type="primary">LOC108559504</name>
</gene>
<evidence type="ECO:0000256" key="4">
    <source>
        <dbReference type="SAM" id="MobiDB-lite"/>
    </source>
</evidence>
<dbReference type="PROSITE" id="PS00134">
    <property type="entry name" value="TRYPSIN_HIS"/>
    <property type="match status" value="1"/>
</dbReference>
<dbReference type="PRINTS" id="PR00261">
    <property type="entry name" value="LDLRECEPTOR"/>
</dbReference>
<keyword evidence="3" id="KW-0768">Sushi</keyword>
<dbReference type="InterPro" id="IPR023415">
    <property type="entry name" value="LDLR_class-A_CS"/>
</dbReference>
<feature type="disulfide bond" evidence="2">
    <location>
        <begin position="141"/>
        <end position="159"/>
    </location>
</feature>
<feature type="disulfide bond" evidence="2">
    <location>
        <begin position="92"/>
        <end position="110"/>
    </location>
</feature>
<dbReference type="InterPro" id="IPR043504">
    <property type="entry name" value="Peptidase_S1_PA_chymotrypsin"/>
</dbReference>
<feature type="disulfide bond" evidence="2">
    <location>
        <begin position="175"/>
        <end position="187"/>
    </location>
</feature>
<evidence type="ECO:0000256" key="2">
    <source>
        <dbReference type="PROSITE-ProRule" id="PRU00124"/>
    </source>
</evidence>
<sequence length="647" mass="70808">MVWFKLMVCLVFAASTVYPATLETRDFLGNTTTNAGRFRRQGLSCGNGNNQCGSGECISEDSLCDGKVDCRDGSDETSACATIPCQSFLFRCAYGACINSDFECNGKEDCRDGSDENTARCKREGKPSSTGGKCSSDQFQCKSGQCIDDLDQCDGTENCSDGSDETQETCGNLRCQPFTFRCDYGACINENLRCNGKKNCRDNSDEIGCESGGGSQQTPRPTQKPTSKPTPTPTPPPSSVGYPGGCVLPQNPDNGRWSFPVGLSPLPIGTPVTANTIIIFSCDKNYKLMPENGGFSICLNTAWTSIPTCKSTCSSITPNDAMTVECRLDGSKTSCDNPYEGTKAEIKCRPLYEDSRLLENPYRFCIQGTWDYSITGVNCQPVCGLKSVEATQLVIGGKNATKGDYPWHVGIFRTFDKENVCGGSLVSMKVVVTAAHCFDVVNEDMYTVSAGKYYRSYKDPNDVDAQFSDIQKLLVHSDYNGGQPFLAFDIAYIILKTPFKLNKFVLPVCIDRQNTDDLSLTGQTGLVIGWGYTEASSEPSNVLKELEIKYKSKQQCKLPTDFYTYYLPYALDKLCAGQDTSSGQSACQGDSGGGLIFRGREERFFLRGVVSVAPKKYGGCDYTQNTLFTSLRFHKDNLLHTLAQYRV</sequence>
<dbReference type="SUPFAM" id="SSF57424">
    <property type="entry name" value="LDL receptor-like module"/>
    <property type="match status" value="4"/>
</dbReference>
<feature type="compositionally biased region" description="Low complexity" evidence="4">
    <location>
        <begin position="216"/>
        <end position="227"/>
    </location>
</feature>
<reference evidence="9" key="1">
    <citation type="submission" date="2025-08" db="UniProtKB">
        <authorList>
            <consortium name="RefSeq"/>
        </authorList>
    </citation>
    <scope>IDENTIFICATION</scope>
    <source>
        <tissue evidence="9">Whole Larva</tissue>
    </source>
</reference>
<dbReference type="PANTHER" id="PTHR24252:SF7">
    <property type="entry name" value="HYALIN"/>
    <property type="match status" value="1"/>
</dbReference>
<dbReference type="Gene3D" id="4.10.400.10">
    <property type="entry name" value="Low-density Lipoprotein Receptor"/>
    <property type="match status" value="4"/>
</dbReference>
<feature type="compositionally biased region" description="Polar residues" evidence="4">
    <location>
        <begin position="127"/>
        <end position="137"/>
    </location>
</feature>
<dbReference type="CDD" id="cd00112">
    <property type="entry name" value="LDLa"/>
    <property type="match status" value="4"/>
</dbReference>
<dbReference type="SMART" id="SM00032">
    <property type="entry name" value="CCP"/>
    <property type="match status" value="1"/>
</dbReference>
<dbReference type="InterPro" id="IPR035976">
    <property type="entry name" value="Sushi/SCR/CCP_sf"/>
</dbReference>
<evidence type="ECO:0000256" key="1">
    <source>
        <dbReference type="ARBA" id="ARBA00023157"/>
    </source>
</evidence>
<feature type="domain" description="Peptidase S1" evidence="6">
    <location>
        <begin position="394"/>
        <end position="647"/>
    </location>
</feature>
<dbReference type="SUPFAM" id="SSF57535">
    <property type="entry name" value="Complement control module/SCR domain"/>
    <property type="match status" value="1"/>
</dbReference>
<feature type="disulfide bond" evidence="2">
    <location>
        <begin position="182"/>
        <end position="200"/>
    </location>
</feature>
<keyword evidence="8" id="KW-1185">Reference proteome</keyword>
<evidence type="ECO:0000313" key="9">
    <source>
        <dbReference type="RefSeq" id="XP_017772295.1"/>
    </source>
</evidence>
<dbReference type="Proteomes" id="UP000695000">
    <property type="component" value="Unplaced"/>
</dbReference>
<dbReference type="RefSeq" id="XP_017772295.1">
    <property type="nucleotide sequence ID" value="XM_017916806.1"/>
</dbReference>
<dbReference type="SUPFAM" id="SSF50494">
    <property type="entry name" value="Trypsin-like serine proteases"/>
    <property type="match status" value="1"/>
</dbReference>
<feature type="disulfide bond" evidence="3">
    <location>
        <begin position="282"/>
        <end position="309"/>
    </location>
</feature>
<feature type="disulfide bond" evidence="2">
    <location>
        <begin position="85"/>
        <end position="97"/>
    </location>
</feature>
<feature type="compositionally biased region" description="Pro residues" evidence="4">
    <location>
        <begin position="228"/>
        <end position="238"/>
    </location>
</feature>
<dbReference type="PROSITE" id="PS50068">
    <property type="entry name" value="LDLRA_2"/>
    <property type="match status" value="4"/>
</dbReference>
<feature type="disulfide bond" evidence="2">
    <location>
        <begin position="194"/>
        <end position="209"/>
    </location>
</feature>
<dbReference type="InterPro" id="IPR018114">
    <property type="entry name" value="TRYPSIN_HIS"/>
</dbReference>
<comment type="caution">
    <text evidence="3">Lacks conserved residue(s) required for the propagation of feature annotation.</text>
</comment>
<feature type="region of interest" description="Disordered" evidence="4">
    <location>
        <begin position="209"/>
        <end position="246"/>
    </location>
</feature>
<feature type="chain" id="PRO_5045394108" evidence="5">
    <location>
        <begin position="20"/>
        <end position="647"/>
    </location>
</feature>
<dbReference type="CDD" id="cd00190">
    <property type="entry name" value="Tryp_SPc"/>
    <property type="match status" value="1"/>
</dbReference>
<dbReference type="PANTHER" id="PTHR24252">
    <property type="entry name" value="ACROSIN-RELATED"/>
    <property type="match status" value="1"/>
</dbReference>
<keyword evidence="5" id="KW-0732">Signal</keyword>
<dbReference type="InterPro" id="IPR009003">
    <property type="entry name" value="Peptidase_S1_PA"/>
</dbReference>
<dbReference type="Pfam" id="PF00089">
    <property type="entry name" value="Trypsin"/>
    <property type="match status" value="1"/>
</dbReference>
<dbReference type="PROSITE" id="PS50240">
    <property type="entry name" value="TRYPSIN_DOM"/>
    <property type="match status" value="1"/>
</dbReference>
<feature type="domain" description="Sushi" evidence="7">
    <location>
        <begin position="244"/>
        <end position="311"/>
    </location>
</feature>
<evidence type="ECO:0000313" key="8">
    <source>
        <dbReference type="Proteomes" id="UP000695000"/>
    </source>
</evidence>
<evidence type="ECO:0000259" key="7">
    <source>
        <dbReference type="PROSITE" id="PS50923"/>
    </source>
</evidence>
<accession>A0ABM1MCJ5</accession>
<organism evidence="8 9">
    <name type="scientific">Nicrophorus vespilloides</name>
    <name type="common">Boreal carrion beetle</name>
    <dbReference type="NCBI Taxonomy" id="110193"/>
    <lineage>
        <taxon>Eukaryota</taxon>
        <taxon>Metazoa</taxon>
        <taxon>Ecdysozoa</taxon>
        <taxon>Arthropoda</taxon>
        <taxon>Hexapoda</taxon>
        <taxon>Insecta</taxon>
        <taxon>Pterygota</taxon>
        <taxon>Neoptera</taxon>
        <taxon>Endopterygota</taxon>
        <taxon>Coleoptera</taxon>
        <taxon>Polyphaga</taxon>
        <taxon>Staphyliniformia</taxon>
        <taxon>Silphidae</taxon>
        <taxon>Nicrophorinae</taxon>
        <taxon>Nicrophorus</taxon>
    </lineage>
</organism>
<feature type="compositionally biased region" description="Basic and acidic residues" evidence="4">
    <location>
        <begin position="110"/>
        <end position="126"/>
    </location>
</feature>
<dbReference type="PROSITE" id="PS01209">
    <property type="entry name" value="LDLRA_1"/>
    <property type="match status" value="2"/>
</dbReference>
<dbReference type="Pfam" id="PF00057">
    <property type="entry name" value="Ldl_recept_a"/>
    <property type="match status" value="4"/>
</dbReference>
<dbReference type="SMART" id="SM00192">
    <property type="entry name" value="LDLa"/>
    <property type="match status" value="4"/>
</dbReference>
<feature type="region of interest" description="Disordered" evidence="4">
    <location>
        <begin position="110"/>
        <end position="137"/>
    </location>
</feature>
<dbReference type="InterPro" id="IPR036055">
    <property type="entry name" value="LDL_receptor-like_sf"/>
</dbReference>
<dbReference type="InterPro" id="IPR000436">
    <property type="entry name" value="Sushi_SCR_CCP_dom"/>
</dbReference>
<evidence type="ECO:0000256" key="3">
    <source>
        <dbReference type="PROSITE-ProRule" id="PRU00302"/>
    </source>
</evidence>
<dbReference type="GeneID" id="108559504"/>
<name>A0ABM1MCJ5_NICVS</name>
<feature type="signal peptide" evidence="5">
    <location>
        <begin position="1"/>
        <end position="19"/>
    </location>
</feature>
<feature type="disulfide bond" evidence="2">
    <location>
        <begin position="45"/>
        <end position="57"/>
    </location>
</feature>
<dbReference type="InterPro" id="IPR002172">
    <property type="entry name" value="LDrepeatLR_classA_rpt"/>
</dbReference>
<keyword evidence="1 3" id="KW-1015">Disulfide bond</keyword>
<dbReference type="Gene3D" id="2.40.10.10">
    <property type="entry name" value="Trypsin-like serine proteases"/>
    <property type="match status" value="1"/>
</dbReference>
<evidence type="ECO:0000256" key="5">
    <source>
        <dbReference type="SAM" id="SignalP"/>
    </source>
</evidence>
<dbReference type="PROSITE" id="PS50923">
    <property type="entry name" value="SUSHI"/>
    <property type="match status" value="1"/>
</dbReference>
<protein>
    <submittedName>
        <fullName evidence="9">Calcium-dependent serine proteinase-like</fullName>
    </submittedName>
</protein>
<evidence type="ECO:0000259" key="6">
    <source>
        <dbReference type="PROSITE" id="PS50240"/>
    </source>
</evidence>
<dbReference type="SMART" id="SM00020">
    <property type="entry name" value="Tryp_SPc"/>
    <property type="match status" value="1"/>
</dbReference>
<dbReference type="InterPro" id="IPR001254">
    <property type="entry name" value="Trypsin_dom"/>
</dbReference>